<feature type="region of interest" description="Disordered" evidence="1">
    <location>
        <begin position="212"/>
        <end position="301"/>
    </location>
</feature>
<proteinExistence type="predicted"/>
<comment type="caution">
    <text evidence="3">The sequence shown here is derived from an EMBL/GenBank/DDBJ whole genome shotgun (WGS) entry which is preliminary data.</text>
</comment>
<dbReference type="EMBL" id="JANIEX010000108">
    <property type="protein sequence ID" value="KAJ3573283.1"/>
    <property type="molecule type" value="Genomic_DNA"/>
</dbReference>
<feature type="region of interest" description="Disordered" evidence="1">
    <location>
        <begin position="1"/>
        <end position="114"/>
    </location>
</feature>
<feature type="compositionally biased region" description="Polar residues" evidence="1">
    <location>
        <begin position="102"/>
        <end position="112"/>
    </location>
</feature>
<protein>
    <recommendedName>
        <fullName evidence="2">Rhodanese domain-containing protein</fullName>
    </recommendedName>
</protein>
<gene>
    <name evidence="3" type="ORF">NP233_g2528</name>
</gene>
<feature type="compositionally biased region" description="Pro residues" evidence="1">
    <location>
        <begin position="18"/>
        <end position="31"/>
    </location>
</feature>
<dbReference type="Gene3D" id="3.40.250.10">
    <property type="entry name" value="Rhodanese-like domain"/>
    <property type="match status" value="1"/>
</dbReference>
<dbReference type="InterPro" id="IPR036873">
    <property type="entry name" value="Rhodanese-like_dom_sf"/>
</dbReference>
<feature type="compositionally biased region" description="Low complexity" evidence="1">
    <location>
        <begin position="266"/>
        <end position="281"/>
    </location>
</feature>
<feature type="compositionally biased region" description="Pro residues" evidence="1">
    <location>
        <begin position="353"/>
        <end position="365"/>
    </location>
</feature>
<evidence type="ECO:0000313" key="3">
    <source>
        <dbReference type="EMBL" id="KAJ3573283.1"/>
    </source>
</evidence>
<reference evidence="3" key="1">
    <citation type="submission" date="2022-07" db="EMBL/GenBank/DDBJ databases">
        <title>Genome Sequence of Leucocoprinus birnbaumii.</title>
        <authorList>
            <person name="Buettner E."/>
        </authorList>
    </citation>
    <scope>NUCLEOTIDE SEQUENCE</scope>
    <source>
        <strain evidence="3">VT141</strain>
    </source>
</reference>
<feature type="region of interest" description="Disordered" evidence="1">
    <location>
        <begin position="329"/>
        <end position="457"/>
    </location>
</feature>
<sequence>MTTRSSSTPAPSYQSPQFSPPPQYTVVPPTPTQQNGSIVTRLRAQQQPQPTPISTTLTEANAATSPVRSNSTRSVLSRRVRSLRLSPTVTIRSGPKDEQHARSSSGSAQSPTRLAGSLQYDAQPQLPHISRVSPILPPSQLPLPTAVGPPTEIASTSRATEGHNAHLIGRHIQDFEQDAPPSPGSIASTGITPSLMVKRAQLEKRIFEAMNDGMPDSIHPNQQSEFGETADMRDSVPNKSLEISSKDGESVNLRSSPAKEQEARSLKLSKLLSLASPLSHKSSSKHSQRSVSQPTTKSSHQLLERHPNQLFVMQPPTDQHLDVSNASTPRLSYASLPGEPAQPTQHEQTPPDSEVPPPRSDPPSYIPVGSPEHSYKELPTQGLLRHPSSAEEKQSQTLHAPADNDREGSRVALSSVDGSPRRSIPLHDSPVPMRESGSERTTTPVPSPPKQKLRRKKLEPITSLEVQDPTSPTAAGAMVPRPLVVVEPGDAGDVSTMSNGSYTTGTSEPAQIMLYAEPPPVRTLDSVRSQVAREIALRAVSDSNVVDGVRVGVTDASSAWSGPNDIPFIHLISSSINASYPLPSSRYLYIITATSFSPTPSASSTPKGETTPKPNKSFSAGLLYITSSSRELTSRAVHLTCSKFVGRITSSSFTFSTLDIEVENAGDPSLGLATQELEWMARIKELHFSSFDSDIIHSILLTASRTPLDPTVPPPHSKSINTILEEARAKLTRITPRQALTQMRTSSGDVDVPTLLVDIRSQKERDEWGEVPGAICVERNVLEWRFDPRSEKRLSVVDRYDLRVIVFCQDGSASSLAAHSLQRLGLLNATDMIGGFKAWRDARLPVEIKPTRERSLVSAAGSIV</sequence>
<keyword evidence="4" id="KW-1185">Reference proteome</keyword>
<dbReference type="SMART" id="SM00450">
    <property type="entry name" value="RHOD"/>
    <property type="match status" value="1"/>
</dbReference>
<dbReference type="InterPro" id="IPR001763">
    <property type="entry name" value="Rhodanese-like_dom"/>
</dbReference>
<evidence type="ECO:0000259" key="2">
    <source>
        <dbReference type="PROSITE" id="PS50206"/>
    </source>
</evidence>
<feature type="compositionally biased region" description="Low complexity" evidence="1">
    <location>
        <begin position="45"/>
        <end position="58"/>
    </location>
</feature>
<evidence type="ECO:0000313" key="4">
    <source>
        <dbReference type="Proteomes" id="UP001213000"/>
    </source>
</evidence>
<evidence type="ECO:0000256" key="1">
    <source>
        <dbReference type="SAM" id="MobiDB-lite"/>
    </source>
</evidence>
<dbReference type="PROSITE" id="PS50206">
    <property type="entry name" value="RHODANESE_3"/>
    <property type="match status" value="1"/>
</dbReference>
<organism evidence="3 4">
    <name type="scientific">Leucocoprinus birnbaumii</name>
    <dbReference type="NCBI Taxonomy" id="56174"/>
    <lineage>
        <taxon>Eukaryota</taxon>
        <taxon>Fungi</taxon>
        <taxon>Dikarya</taxon>
        <taxon>Basidiomycota</taxon>
        <taxon>Agaricomycotina</taxon>
        <taxon>Agaricomycetes</taxon>
        <taxon>Agaricomycetidae</taxon>
        <taxon>Agaricales</taxon>
        <taxon>Agaricineae</taxon>
        <taxon>Agaricaceae</taxon>
        <taxon>Leucocoprinus</taxon>
    </lineage>
</organism>
<dbReference type="SUPFAM" id="SSF52821">
    <property type="entry name" value="Rhodanese/Cell cycle control phosphatase"/>
    <property type="match status" value="1"/>
</dbReference>
<accession>A0AAD5W4E6</accession>
<dbReference type="AlphaFoldDB" id="A0AAD5W4E6"/>
<dbReference type="Proteomes" id="UP001213000">
    <property type="component" value="Unassembled WGS sequence"/>
</dbReference>
<dbReference type="Pfam" id="PF00581">
    <property type="entry name" value="Rhodanese"/>
    <property type="match status" value="1"/>
</dbReference>
<feature type="domain" description="Rhodanese" evidence="2">
    <location>
        <begin position="754"/>
        <end position="848"/>
    </location>
</feature>
<name>A0AAD5W4E6_9AGAR</name>